<dbReference type="Proteomes" id="UP001549076">
    <property type="component" value="Unassembled WGS sequence"/>
</dbReference>
<evidence type="ECO:0000313" key="2">
    <source>
        <dbReference type="Proteomes" id="UP001549076"/>
    </source>
</evidence>
<proteinExistence type="predicted"/>
<evidence type="ECO:0008006" key="3">
    <source>
        <dbReference type="Google" id="ProtNLM"/>
    </source>
</evidence>
<protein>
    <recommendedName>
        <fullName evidence="3">DNA-binding protein</fullName>
    </recommendedName>
</protein>
<gene>
    <name evidence="1" type="ORF">ABID37_000903</name>
</gene>
<name>A0ABV2MV82_9HYPH</name>
<accession>A0ABV2MV82</accession>
<keyword evidence="2" id="KW-1185">Reference proteome</keyword>
<comment type="caution">
    <text evidence="1">The sequence shown here is derived from an EMBL/GenBank/DDBJ whole genome shotgun (WGS) entry which is preliminary data.</text>
</comment>
<sequence>MRLTDDERRELRWLARQAFPVWGGVYDRGGDEFTSKMMRLGYVASVECPVRVGKSKFSGGYRITPAGRAALKALEAQDATD</sequence>
<reference evidence="1 2" key="1">
    <citation type="submission" date="2024-06" db="EMBL/GenBank/DDBJ databases">
        <title>Genomic Encyclopedia of Type Strains, Phase IV (KMG-IV): sequencing the most valuable type-strain genomes for metagenomic binning, comparative biology and taxonomic classification.</title>
        <authorList>
            <person name="Goeker M."/>
        </authorList>
    </citation>
    <scope>NUCLEOTIDE SEQUENCE [LARGE SCALE GENOMIC DNA]</scope>
    <source>
        <strain evidence="1 2">DSM 27865</strain>
    </source>
</reference>
<evidence type="ECO:0000313" key="1">
    <source>
        <dbReference type="EMBL" id="MET3790712.1"/>
    </source>
</evidence>
<dbReference type="EMBL" id="JBEPML010000002">
    <property type="protein sequence ID" value="MET3790712.1"/>
    <property type="molecule type" value="Genomic_DNA"/>
</dbReference>
<organism evidence="1 2">
    <name type="scientific">Aquamicrobium terrae</name>
    <dbReference type="NCBI Taxonomy" id="1324945"/>
    <lineage>
        <taxon>Bacteria</taxon>
        <taxon>Pseudomonadati</taxon>
        <taxon>Pseudomonadota</taxon>
        <taxon>Alphaproteobacteria</taxon>
        <taxon>Hyphomicrobiales</taxon>
        <taxon>Phyllobacteriaceae</taxon>
        <taxon>Aquamicrobium</taxon>
    </lineage>
</organism>